<dbReference type="AlphaFoldDB" id="X1PWT5"/>
<name>X1PWT5_9ZZZZ</name>
<sequence length="104" mass="11738">ARRHLREAGKETPLHFTAYYPACKFDAPPTPVVVLERAHDIAVSEGLEFVYLGNVPGHRYENTYCPECRELLIERFGLELVKINLKGNRCPSCGREIPIVGKIS</sequence>
<reference evidence="1" key="1">
    <citation type="journal article" date="2014" name="Front. Microbiol.">
        <title>High frequency of phylogenetically diverse reductive dehalogenase-homologous genes in deep subseafloor sedimentary metagenomes.</title>
        <authorList>
            <person name="Kawai M."/>
            <person name="Futagami T."/>
            <person name="Toyoda A."/>
            <person name="Takaki Y."/>
            <person name="Nishi S."/>
            <person name="Hori S."/>
            <person name="Arai W."/>
            <person name="Tsubouchi T."/>
            <person name="Morono Y."/>
            <person name="Uchiyama I."/>
            <person name="Ito T."/>
            <person name="Fujiyama A."/>
            <person name="Inagaki F."/>
            <person name="Takami H."/>
        </authorList>
    </citation>
    <scope>NUCLEOTIDE SEQUENCE</scope>
    <source>
        <strain evidence="1">Expedition CK06-06</strain>
    </source>
</reference>
<dbReference type="EMBL" id="BARV01042242">
    <property type="protein sequence ID" value="GAI46986.1"/>
    <property type="molecule type" value="Genomic_DNA"/>
</dbReference>
<protein>
    <recommendedName>
        <fullName evidence="2">AmmeMemoRadiSam system radical SAM enzyme</fullName>
    </recommendedName>
</protein>
<proteinExistence type="predicted"/>
<evidence type="ECO:0000313" key="1">
    <source>
        <dbReference type="EMBL" id="GAI46986.1"/>
    </source>
</evidence>
<gene>
    <name evidence="1" type="ORF">S06H3_63610</name>
</gene>
<comment type="caution">
    <text evidence="1">The sequence shown here is derived from an EMBL/GenBank/DDBJ whole genome shotgun (WGS) entry which is preliminary data.</text>
</comment>
<evidence type="ECO:0008006" key="2">
    <source>
        <dbReference type="Google" id="ProtNLM"/>
    </source>
</evidence>
<feature type="non-terminal residue" evidence="1">
    <location>
        <position position="1"/>
    </location>
</feature>
<accession>X1PWT5</accession>
<organism evidence="1">
    <name type="scientific">marine sediment metagenome</name>
    <dbReference type="NCBI Taxonomy" id="412755"/>
    <lineage>
        <taxon>unclassified sequences</taxon>
        <taxon>metagenomes</taxon>
        <taxon>ecological metagenomes</taxon>
    </lineage>
</organism>